<accession>A0A318J709</accession>
<evidence type="ECO:0000313" key="3">
    <source>
        <dbReference type="Proteomes" id="UP000247792"/>
    </source>
</evidence>
<dbReference type="Pfam" id="PF13487">
    <property type="entry name" value="HD_5"/>
    <property type="match status" value="1"/>
</dbReference>
<protein>
    <submittedName>
        <fullName evidence="2">HD domain-containing protein</fullName>
    </submittedName>
</protein>
<comment type="caution">
    <text evidence="2">The sequence shown here is derived from an EMBL/GenBank/DDBJ whole genome shotgun (WGS) entry which is preliminary data.</text>
</comment>
<sequence>MSTRRIGMSDIVIGQALPWDVYGSDGSLLLRKGFIVTGPHQVLALVERGLFADTGKSEAGLRDGKTAEKPSEAPSVVRTINTVRTELRRLVYNLATEADVAAQLISLTKKMGAAVFMAPDVALGCILLNQDDNYGPRHSVDTAVVSLLIARTLKKPADEMLLLGAAAMTMNVAMLRQQEKLQEKSETLSASEQQLISEHPETGVRMLRAAGIDNEDWLSWVLHHHENEDGSGYPAKKTSADIPQNAKIISLADRYCARVCARSYRKSMLPNAALRDILVEGKSKIDPMLVTVFIKELGTYPIGTFVKLESGETAVVTGKGTTTTTPFVHALLGPRGTPLSMPLRRDTQKPLMGIREVLHRDQVPVKFTMRHLWGEIARL</sequence>
<dbReference type="InterPro" id="IPR037522">
    <property type="entry name" value="HD_GYP_dom"/>
</dbReference>
<dbReference type="Gene3D" id="1.10.3210.10">
    <property type="entry name" value="Hypothetical protein af1432"/>
    <property type="match status" value="1"/>
</dbReference>
<dbReference type="Proteomes" id="UP000247792">
    <property type="component" value="Unassembled WGS sequence"/>
</dbReference>
<organism evidence="2 3">
    <name type="scientific">Undibacterium pigrum</name>
    <dbReference type="NCBI Taxonomy" id="401470"/>
    <lineage>
        <taxon>Bacteria</taxon>
        <taxon>Pseudomonadati</taxon>
        <taxon>Pseudomonadota</taxon>
        <taxon>Betaproteobacteria</taxon>
        <taxon>Burkholderiales</taxon>
        <taxon>Oxalobacteraceae</taxon>
        <taxon>Undibacterium</taxon>
    </lineage>
</organism>
<proteinExistence type="predicted"/>
<feature type="domain" description="HD-GYP" evidence="1">
    <location>
        <begin position="113"/>
        <end position="309"/>
    </location>
</feature>
<reference evidence="2 3" key="1">
    <citation type="submission" date="2018-05" db="EMBL/GenBank/DDBJ databases">
        <title>Genomic Encyclopedia of Type Strains, Phase IV (KMG-IV): sequencing the most valuable type-strain genomes for metagenomic binning, comparative biology and taxonomic classification.</title>
        <authorList>
            <person name="Goeker M."/>
        </authorList>
    </citation>
    <scope>NUCLEOTIDE SEQUENCE [LARGE SCALE GENOMIC DNA]</scope>
    <source>
        <strain evidence="2 3">DSM 19792</strain>
    </source>
</reference>
<dbReference type="PANTHER" id="PTHR43155:SF2">
    <property type="entry name" value="CYCLIC DI-GMP PHOSPHODIESTERASE PA4108"/>
    <property type="match status" value="1"/>
</dbReference>
<name>A0A318J709_9BURK</name>
<gene>
    <name evidence="2" type="ORF">DFR42_10393</name>
</gene>
<keyword evidence="3" id="KW-1185">Reference proteome</keyword>
<evidence type="ECO:0000259" key="1">
    <source>
        <dbReference type="PROSITE" id="PS51832"/>
    </source>
</evidence>
<dbReference type="AlphaFoldDB" id="A0A318J709"/>
<dbReference type="PANTHER" id="PTHR43155">
    <property type="entry name" value="CYCLIC DI-GMP PHOSPHODIESTERASE PA4108-RELATED"/>
    <property type="match status" value="1"/>
</dbReference>
<dbReference type="CDD" id="cd00077">
    <property type="entry name" value="HDc"/>
    <property type="match status" value="1"/>
</dbReference>
<dbReference type="PROSITE" id="PS51832">
    <property type="entry name" value="HD_GYP"/>
    <property type="match status" value="1"/>
</dbReference>
<dbReference type="EMBL" id="QJKB01000003">
    <property type="protein sequence ID" value="PXX43825.1"/>
    <property type="molecule type" value="Genomic_DNA"/>
</dbReference>
<dbReference type="InterPro" id="IPR003607">
    <property type="entry name" value="HD/PDEase_dom"/>
</dbReference>
<dbReference type="GO" id="GO:0008081">
    <property type="term" value="F:phosphoric diester hydrolase activity"/>
    <property type="evidence" value="ECO:0007669"/>
    <property type="project" value="UniProtKB-ARBA"/>
</dbReference>
<dbReference type="SUPFAM" id="SSF109604">
    <property type="entry name" value="HD-domain/PDEase-like"/>
    <property type="match status" value="1"/>
</dbReference>
<evidence type="ECO:0000313" key="2">
    <source>
        <dbReference type="EMBL" id="PXX43825.1"/>
    </source>
</evidence>
<dbReference type="RefSeq" id="WP_245936934.1">
    <property type="nucleotide sequence ID" value="NZ_QJKB01000003.1"/>
</dbReference>